<gene>
    <name evidence="2" type="ORF">B0537_06070</name>
</gene>
<dbReference type="InterPro" id="IPR004007">
    <property type="entry name" value="DhaL_dom"/>
</dbReference>
<dbReference type="EMBL" id="CP019698">
    <property type="protein sequence ID" value="AQS58685.1"/>
    <property type="molecule type" value="Genomic_DNA"/>
</dbReference>
<dbReference type="InterPro" id="IPR050270">
    <property type="entry name" value="DegV_domain_contain"/>
</dbReference>
<dbReference type="Pfam" id="PF13684">
    <property type="entry name" value="FakA-like_C"/>
    <property type="match status" value="1"/>
</dbReference>
<reference evidence="2 3" key="1">
    <citation type="journal article" date="2016" name="Int. J. Syst. Evol. Microbiol.">
        <title>Desulfotomaculum ferrireducens sp. nov., a moderately thermophilic sulfate-reducing and dissimilatory Fe(III)-reducing bacterium isolated from compost.</title>
        <authorList>
            <person name="Yang G."/>
            <person name="Guo J."/>
            <person name="Zhuang L."/>
            <person name="Yuan Y."/>
            <person name="Zhou S."/>
        </authorList>
    </citation>
    <scope>NUCLEOTIDE SEQUENCE [LARGE SCALE GENOMIC DNA]</scope>
    <source>
        <strain evidence="2 3">GSS09</strain>
    </source>
</reference>
<dbReference type="Gene3D" id="1.25.40.340">
    <property type="match status" value="1"/>
</dbReference>
<dbReference type="SMART" id="SM01121">
    <property type="entry name" value="Dak1_2"/>
    <property type="match status" value="1"/>
</dbReference>
<dbReference type="STRING" id="1833852.B0537_06070"/>
<dbReference type="PANTHER" id="PTHR33434:SF4">
    <property type="entry name" value="PHOSPHATASE PROTEIN"/>
    <property type="match status" value="1"/>
</dbReference>
<dbReference type="KEGG" id="dfg:B0537_06070"/>
<evidence type="ECO:0000313" key="2">
    <source>
        <dbReference type="EMBL" id="AQS58685.1"/>
    </source>
</evidence>
<dbReference type="InterPro" id="IPR048394">
    <property type="entry name" value="FakA-like_M"/>
</dbReference>
<dbReference type="PROSITE" id="PS51480">
    <property type="entry name" value="DHAL"/>
    <property type="match status" value="1"/>
</dbReference>
<sequence>MSLYSFDGQGLKKMLLGSTNLLAQHKSEIDALNVFPVPDGDTGNNMYLTILAAAKEVQKMETTHIGEVAEAAAEACLMGARGNSGVILSQLVRGFAKALAGKERANALEVVQALEEGAKLAYQAVMNPVEGTMLTVMRRSAEAARTAVIRNYDLLRVMIITLREARIALSETPELLPVLKEAGVVDAGGRGYVIILEGILNALKRAEEFSLLMDFTARQESKFSQRLPKELDTEIHFTYCTEFIIKGEQIPLETLRHELAPYGDCLMVVGTGQVAKVHIHSNHPGMVLENCLNYGSLHQVAIHNMKEQSQQQKKEVTVEKEVGIVTVGTGEGIIDIMNSLGADSVVVGGQTMNPSTEEVMRAIQSVPARGVLVLPNNKNIILAAEQAASLINNKEVRVIPTRTIPQGIAALLAQLPESSLDDNFQAMQEAASQVLTGEVTRAVRDTTHNNLKINQGDIIGIAEGSIVAVGQELADVVKELLTHMLQEEHSLVTLYYGADVGEQGEAIVEKLQSDFPAVDFELHYGGQPLYHFILSVE</sequence>
<dbReference type="Proteomes" id="UP000189464">
    <property type="component" value="Chromosome"/>
</dbReference>
<evidence type="ECO:0000259" key="1">
    <source>
        <dbReference type="PROSITE" id="PS51480"/>
    </source>
</evidence>
<dbReference type="NCBIfam" id="TIGR03599">
    <property type="entry name" value="YloV"/>
    <property type="match status" value="1"/>
</dbReference>
<name>A0A1S6IV93_9FIRM</name>
<keyword evidence="3" id="KW-1185">Reference proteome</keyword>
<organism evidence="2 3">
    <name type="scientific">Desulforamulus ferrireducens</name>
    <dbReference type="NCBI Taxonomy" id="1833852"/>
    <lineage>
        <taxon>Bacteria</taxon>
        <taxon>Bacillati</taxon>
        <taxon>Bacillota</taxon>
        <taxon>Clostridia</taxon>
        <taxon>Eubacteriales</taxon>
        <taxon>Peptococcaceae</taxon>
        <taxon>Desulforamulus</taxon>
    </lineage>
</organism>
<dbReference type="RefSeq" id="WP_077713656.1">
    <property type="nucleotide sequence ID" value="NZ_CP019698.1"/>
</dbReference>
<dbReference type="AlphaFoldDB" id="A0A1S6IV93"/>
<dbReference type="OrthoDB" id="9760324at2"/>
<feature type="domain" description="DhaL" evidence="1">
    <location>
        <begin position="9"/>
        <end position="201"/>
    </location>
</feature>
<dbReference type="InterPro" id="IPR033470">
    <property type="entry name" value="FakA-like_C"/>
</dbReference>
<accession>A0A1S6IV93</accession>
<dbReference type="SMART" id="SM01120">
    <property type="entry name" value="Dak2"/>
    <property type="match status" value="1"/>
</dbReference>
<protein>
    <submittedName>
        <fullName evidence="2">Dak phosphatase</fullName>
    </submittedName>
</protein>
<dbReference type="GO" id="GO:0006071">
    <property type="term" value="P:glycerol metabolic process"/>
    <property type="evidence" value="ECO:0007669"/>
    <property type="project" value="InterPro"/>
</dbReference>
<dbReference type="PANTHER" id="PTHR33434">
    <property type="entry name" value="DEGV DOMAIN-CONTAINING PROTEIN DR_1986-RELATED"/>
    <property type="match status" value="1"/>
</dbReference>
<proteinExistence type="predicted"/>
<evidence type="ECO:0000313" key="3">
    <source>
        <dbReference type="Proteomes" id="UP000189464"/>
    </source>
</evidence>
<dbReference type="Pfam" id="PF02734">
    <property type="entry name" value="Dak2"/>
    <property type="match status" value="1"/>
</dbReference>
<dbReference type="Pfam" id="PF21645">
    <property type="entry name" value="FakA-like_M"/>
    <property type="match status" value="1"/>
</dbReference>
<dbReference type="SUPFAM" id="SSF101473">
    <property type="entry name" value="DhaL-like"/>
    <property type="match status" value="1"/>
</dbReference>
<dbReference type="GO" id="GO:0004371">
    <property type="term" value="F:glycerone kinase activity"/>
    <property type="evidence" value="ECO:0007669"/>
    <property type="project" value="InterPro"/>
</dbReference>
<dbReference type="InterPro" id="IPR019986">
    <property type="entry name" value="YloV-like"/>
</dbReference>
<dbReference type="InterPro" id="IPR036117">
    <property type="entry name" value="DhaL_dom_sf"/>
</dbReference>